<reference evidence="2 3" key="1">
    <citation type="journal article" date="2010" name="Cell">
        <title>The genome of Naegleria gruberi illuminates early eukaryotic versatility.</title>
        <authorList>
            <person name="Fritz-Laylin L.K."/>
            <person name="Prochnik S.E."/>
            <person name="Ginger M.L."/>
            <person name="Dacks J.B."/>
            <person name="Carpenter M.L."/>
            <person name="Field M.C."/>
            <person name="Kuo A."/>
            <person name="Paredez A."/>
            <person name="Chapman J."/>
            <person name="Pham J."/>
            <person name="Shu S."/>
            <person name="Neupane R."/>
            <person name="Cipriano M."/>
            <person name="Mancuso J."/>
            <person name="Tu H."/>
            <person name="Salamov A."/>
            <person name="Lindquist E."/>
            <person name="Shapiro H."/>
            <person name="Lucas S."/>
            <person name="Grigoriev I.V."/>
            <person name="Cande W.Z."/>
            <person name="Fulton C."/>
            <person name="Rokhsar D.S."/>
            <person name="Dawson S.C."/>
        </authorList>
    </citation>
    <scope>NUCLEOTIDE SEQUENCE [LARGE SCALE GENOMIC DNA]</scope>
    <source>
        <strain evidence="2 3">NEG-M</strain>
    </source>
</reference>
<dbReference type="InParanoid" id="D2V5P9"/>
<dbReference type="Proteomes" id="UP000006671">
    <property type="component" value="Unassembled WGS sequence"/>
</dbReference>
<gene>
    <name evidence="2" type="ORF">NAEGRDRAFT_64159</name>
</gene>
<dbReference type="VEuPathDB" id="AmoebaDB:NAEGRDRAFT_64159"/>
<keyword evidence="3" id="KW-1185">Reference proteome</keyword>
<accession>D2V5P9</accession>
<dbReference type="AlphaFoldDB" id="D2V5P9"/>
<name>D2V5P9_NAEGR</name>
<dbReference type="InterPro" id="IPR046052">
    <property type="entry name" value="DUF6010"/>
</dbReference>
<feature type="transmembrane region" description="Helical" evidence="1">
    <location>
        <begin position="60"/>
        <end position="77"/>
    </location>
</feature>
<protein>
    <submittedName>
        <fullName evidence="2">Predicted protein</fullName>
    </submittedName>
</protein>
<evidence type="ECO:0000313" key="3">
    <source>
        <dbReference type="Proteomes" id="UP000006671"/>
    </source>
</evidence>
<keyword evidence="1" id="KW-0472">Membrane</keyword>
<keyword evidence="1" id="KW-1133">Transmembrane helix</keyword>
<evidence type="ECO:0000313" key="2">
    <source>
        <dbReference type="EMBL" id="EFC47835.1"/>
    </source>
</evidence>
<keyword evidence="1" id="KW-0812">Transmembrane</keyword>
<dbReference type="GeneID" id="8849244"/>
<feature type="transmembrane region" description="Helical" evidence="1">
    <location>
        <begin position="30"/>
        <end position="53"/>
    </location>
</feature>
<dbReference type="RefSeq" id="XP_002680579.1">
    <property type="nucleotide sequence ID" value="XM_002680533.1"/>
</dbReference>
<sequence length="131" mass="14613">MHSHTSVRDSLVGLGLALFSILNIELMSESLAFSFVALMLPTIAAIYLGFALASNGKMNVFTQIGAVVLYTGLAMYALEHRSWLTNAIGIGIHALWDLLFHKHESVPHFYVPFCAVFDISFSSWLIYRYVL</sequence>
<evidence type="ECO:0000256" key="1">
    <source>
        <dbReference type="SAM" id="Phobius"/>
    </source>
</evidence>
<dbReference type="EMBL" id="GG738853">
    <property type="protein sequence ID" value="EFC47835.1"/>
    <property type="molecule type" value="Genomic_DNA"/>
</dbReference>
<feature type="transmembrane region" description="Helical" evidence="1">
    <location>
        <begin position="109"/>
        <end position="127"/>
    </location>
</feature>
<organism evidence="3">
    <name type="scientific">Naegleria gruberi</name>
    <name type="common">Amoeba</name>
    <dbReference type="NCBI Taxonomy" id="5762"/>
    <lineage>
        <taxon>Eukaryota</taxon>
        <taxon>Discoba</taxon>
        <taxon>Heterolobosea</taxon>
        <taxon>Tetramitia</taxon>
        <taxon>Eutetramitia</taxon>
        <taxon>Vahlkampfiidae</taxon>
        <taxon>Naegleria</taxon>
    </lineage>
</organism>
<dbReference type="Pfam" id="PF19473">
    <property type="entry name" value="DUF6010"/>
    <property type="match status" value="1"/>
</dbReference>
<proteinExistence type="predicted"/>
<dbReference type="KEGG" id="ngr:NAEGRDRAFT_64159"/>